<dbReference type="PANTHER" id="PTHR12450">
    <property type="entry name" value="DENTIN MATRIX PROTEIN 4 PROTEIN FAM20"/>
    <property type="match status" value="1"/>
</dbReference>
<keyword evidence="7" id="KW-0547">Nucleotide-binding</keyword>
<feature type="binding site" evidence="7">
    <location>
        <position position="739"/>
    </location>
    <ligand>
        <name>ATP</name>
        <dbReference type="ChEBI" id="CHEBI:30616"/>
    </ligand>
</feature>
<reference evidence="12" key="1">
    <citation type="submission" date="2025-08" db="UniProtKB">
        <authorList>
            <consortium name="RefSeq"/>
        </authorList>
    </citation>
    <scope>IDENTIFICATION</scope>
    <source>
        <strain evidence="12">15085-1641.00</strain>
        <tissue evidence="12">Whole body</tissue>
    </source>
</reference>
<feature type="compositionally biased region" description="Low complexity" evidence="9">
    <location>
        <begin position="1"/>
        <end position="12"/>
    </location>
</feature>
<dbReference type="InterPro" id="IPR009581">
    <property type="entry name" value="FAM20_C"/>
</dbReference>
<evidence type="ECO:0000256" key="9">
    <source>
        <dbReference type="SAM" id="MobiDB-lite"/>
    </source>
</evidence>
<feature type="binding site" evidence="7">
    <location>
        <position position="723"/>
    </location>
    <ligand>
        <name>ATP</name>
        <dbReference type="ChEBI" id="CHEBI:30616"/>
    </ligand>
</feature>
<evidence type="ECO:0000256" key="6">
    <source>
        <dbReference type="PIRSR" id="PIRSR624869-1"/>
    </source>
</evidence>
<gene>
    <name evidence="12" type="primary">LOC111605570</name>
</gene>
<proteinExistence type="inferred from homology"/>
<feature type="compositionally biased region" description="Low complexity" evidence="9">
    <location>
        <begin position="434"/>
        <end position="449"/>
    </location>
</feature>
<dbReference type="GO" id="GO:0005524">
    <property type="term" value="F:ATP binding"/>
    <property type="evidence" value="ECO:0007669"/>
    <property type="project" value="UniProtKB-KW"/>
</dbReference>
<dbReference type="GO" id="GO:0046872">
    <property type="term" value="F:metal ion binding"/>
    <property type="evidence" value="ECO:0007669"/>
    <property type="project" value="UniProtKB-KW"/>
</dbReference>
<dbReference type="KEGG" id="dhe:111605570"/>
<dbReference type="GO" id="GO:0004674">
    <property type="term" value="F:protein serine/threonine kinase activity"/>
    <property type="evidence" value="ECO:0007669"/>
    <property type="project" value="TreeGrafter"/>
</dbReference>
<feature type="compositionally biased region" description="Polar residues" evidence="9">
    <location>
        <begin position="588"/>
        <end position="602"/>
    </location>
</feature>
<comment type="similarity">
    <text evidence="2">Belongs to the FAM20 family.</text>
</comment>
<keyword evidence="4" id="KW-1015">Disulfide bond</keyword>
<feature type="compositionally biased region" description="Low complexity" evidence="9">
    <location>
        <begin position="603"/>
        <end position="615"/>
    </location>
</feature>
<keyword evidence="11" id="KW-1185">Reference proteome</keyword>
<evidence type="ECO:0000256" key="2">
    <source>
        <dbReference type="ARBA" id="ARBA00006557"/>
    </source>
</evidence>
<evidence type="ECO:0000259" key="10">
    <source>
        <dbReference type="Pfam" id="PF06702"/>
    </source>
</evidence>
<dbReference type="InterPro" id="IPR024869">
    <property type="entry name" value="FAM20"/>
</dbReference>
<comment type="subcellular location">
    <subcellularLocation>
        <location evidence="1">Golgi apparatus</location>
    </subcellularLocation>
</comment>
<name>A0A6J1ML32_DROHY</name>
<feature type="binding site" evidence="8">
    <location>
        <position position="760"/>
    </location>
    <ligand>
        <name>Mn(2+)</name>
        <dbReference type="ChEBI" id="CHEBI:29035"/>
    </ligand>
</feature>
<feature type="region of interest" description="Disordered" evidence="9">
    <location>
        <begin position="588"/>
        <end position="632"/>
    </location>
</feature>
<keyword evidence="7" id="KW-0067">ATP-binding</keyword>
<dbReference type="Proteomes" id="UP000504633">
    <property type="component" value="Unplaced"/>
</dbReference>
<dbReference type="GO" id="GO:0005794">
    <property type="term" value="C:Golgi apparatus"/>
    <property type="evidence" value="ECO:0007669"/>
    <property type="project" value="UniProtKB-SubCell"/>
</dbReference>
<evidence type="ECO:0000256" key="4">
    <source>
        <dbReference type="ARBA" id="ARBA00023157"/>
    </source>
</evidence>
<feature type="binding site" evidence="8">
    <location>
        <position position="934"/>
    </location>
    <ligand>
        <name>Mn(2+)</name>
        <dbReference type="ChEBI" id="CHEBI:29035"/>
    </ligand>
</feature>
<dbReference type="RefSeq" id="XP_023179916.2">
    <property type="nucleotide sequence ID" value="XM_023324148.2"/>
</dbReference>
<feature type="binding site" evidence="7">
    <location>
        <position position="934"/>
    </location>
    <ligand>
        <name>ATP</name>
        <dbReference type="ChEBI" id="CHEBI:30616"/>
    </ligand>
</feature>
<feature type="binding site" evidence="7">
    <location>
        <begin position="842"/>
        <end position="845"/>
    </location>
    <ligand>
        <name>ATP</name>
        <dbReference type="ChEBI" id="CHEBI:30616"/>
    </ligand>
</feature>
<feature type="domain" description="FAM20 C-terminal" evidence="10">
    <location>
        <begin position="806"/>
        <end position="1020"/>
    </location>
</feature>
<feature type="active site" evidence="6">
    <location>
        <position position="914"/>
    </location>
</feature>
<dbReference type="GeneID" id="111605570"/>
<sequence>MSLSSRISLTSSVKQGSDAGSNSERNANIRNLFAPSPAELAKRKAARQRSQSSVCLDRGQLEQKEQQEQLQVQVTQRAYGLSQSNQALRRSMGQIAIYNGTNANNGDYQRGICRGGDGPDINQMATTRNQSAMEQYKNHSKGSRGRQFNAYGSEDAALGDWANKENKDWQPSALQLATEQLQVQEQQPLRRPSSTWHERKNWQAMSQPENFINSSMQKQQQKQQEQELDQQTVQLKLAGVTASNNVDFGNEMTWGNAAEKSQPLNHLRLQQNSLQPDTSKADQRQDVYSAAIAYDYDADKVDEEKRQSMHSESCAQFAPLAERLQRFRQRQKRYNSADIENTDLSAEQISVANLHGYCDDNNNNSNNNNYCKTAAVRRSSASGAVDATAKYSTDALEEAPWQGFDVQPTDVGNDEAVPRRRVLIKRRIVRSTRSRSTAAPPSTSASPHRSAVRPQPKEDCQLGWLARLRTFRGSGLNSNLKAASTTAFASYNLESKNSKGSTAPTPIMAVLRTMKLKERLAISLGATLVLLTLLLIVDVQMDFGVANRHLLQQQHQKLRFGNNNDYNEAGTAGAGGMLHEFKRKFLQKSNSSGSKEASTPALTSGSQGAGTASGQEGVISGSTLSTRKPKPHDRYMDLQQLLSVEDYIHVIVDNEPDVTINNPTLGEMLHREVGANASNLERFQLRITKKELYSEQDTLVDAVLRDMIKLPIQHVVQKEGGTQLKLIIEYPNDVKALMKPMRFPRDQQTLPNHFYFTDYERHNAEIAAFHLDRVLGFRRAMPVAGRTLNITTEIYQLADENLLKTFFVSPSLNLCFHGKCSYYCDTSHAICGNPDMLEGSFAAFLPSFETSNRKGRKLWRHPWRRSYHKRKKAQWETDANYCALVRDIPPYDEGRRLLDLMDMAVFDFLTGNMDRHHYETFKIYGNETFPLHLDHGRGFGRPYHDELSILAPVLQCCLIRKTTLIKLLQFHNGPKTLSQVLSESLSVDPISPVLWQPHLDALDRRVGVILQSIRDCIKRNPPGELDGSDPDASS</sequence>
<organism evidence="11 12">
    <name type="scientific">Drosophila hydei</name>
    <name type="common">Fruit fly</name>
    <dbReference type="NCBI Taxonomy" id="7224"/>
    <lineage>
        <taxon>Eukaryota</taxon>
        <taxon>Metazoa</taxon>
        <taxon>Ecdysozoa</taxon>
        <taxon>Arthropoda</taxon>
        <taxon>Hexapoda</taxon>
        <taxon>Insecta</taxon>
        <taxon>Pterygota</taxon>
        <taxon>Neoptera</taxon>
        <taxon>Endopterygota</taxon>
        <taxon>Diptera</taxon>
        <taxon>Brachycera</taxon>
        <taxon>Muscomorpha</taxon>
        <taxon>Ephydroidea</taxon>
        <taxon>Drosophilidae</taxon>
        <taxon>Drosophila</taxon>
    </lineage>
</organism>
<accession>A0A6J1ML32</accession>
<feature type="binding site" evidence="7">
    <location>
        <position position="760"/>
    </location>
    <ligand>
        <name>ATP</name>
        <dbReference type="ChEBI" id="CHEBI:30616"/>
    </ligand>
</feature>
<keyword evidence="5" id="KW-0325">Glycoprotein</keyword>
<feature type="region of interest" description="Disordered" evidence="9">
    <location>
        <begin position="1"/>
        <end position="35"/>
    </location>
</feature>
<evidence type="ECO:0000256" key="8">
    <source>
        <dbReference type="PIRSR" id="PIRSR624869-3"/>
    </source>
</evidence>
<dbReference type="CDD" id="cd10314">
    <property type="entry name" value="FAM20_C"/>
    <property type="match status" value="1"/>
</dbReference>
<dbReference type="Pfam" id="PF06702">
    <property type="entry name" value="Fam20C"/>
    <property type="match status" value="1"/>
</dbReference>
<dbReference type="AlphaFoldDB" id="A0A6J1ML32"/>
<evidence type="ECO:0000313" key="12">
    <source>
        <dbReference type="RefSeq" id="XP_023179916.2"/>
    </source>
</evidence>
<feature type="region of interest" description="Disordered" evidence="9">
    <location>
        <begin position="428"/>
        <end position="456"/>
    </location>
</feature>
<feature type="compositionally biased region" description="Polar residues" evidence="9">
    <location>
        <begin position="13"/>
        <end position="29"/>
    </location>
</feature>
<dbReference type="OrthoDB" id="8583677at2759"/>
<evidence type="ECO:0000256" key="7">
    <source>
        <dbReference type="PIRSR" id="PIRSR624869-2"/>
    </source>
</evidence>
<evidence type="ECO:0000256" key="5">
    <source>
        <dbReference type="ARBA" id="ARBA00023180"/>
    </source>
</evidence>
<evidence type="ECO:0000313" key="11">
    <source>
        <dbReference type="Proteomes" id="UP000504633"/>
    </source>
</evidence>
<keyword evidence="3" id="KW-0333">Golgi apparatus</keyword>
<keyword evidence="8" id="KW-0464">Manganese</keyword>
<keyword evidence="8" id="KW-0479">Metal-binding</keyword>
<evidence type="ECO:0000256" key="1">
    <source>
        <dbReference type="ARBA" id="ARBA00004555"/>
    </source>
</evidence>
<protein>
    <submittedName>
        <fullName evidence="12">Extracellular serine/threonine protein CG31145 isoform X1</fullName>
    </submittedName>
</protein>
<evidence type="ECO:0000256" key="3">
    <source>
        <dbReference type="ARBA" id="ARBA00023034"/>
    </source>
</evidence>
<feature type="binding site" evidence="7">
    <location>
        <position position="919"/>
    </location>
    <ligand>
        <name>ATP</name>
        <dbReference type="ChEBI" id="CHEBI:30616"/>
    </ligand>
</feature>
<comment type="cofactor">
    <cofactor evidence="8">
        <name>Mn(2+)</name>
        <dbReference type="ChEBI" id="CHEBI:29035"/>
    </cofactor>
</comment>
<dbReference type="PANTHER" id="PTHR12450:SF22">
    <property type="entry name" value="EXTRACELLULAR SERINE_THREONINE PROTEIN CG31145"/>
    <property type="match status" value="1"/>
</dbReference>